<evidence type="ECO:0000313" key="1">
    <source>
        <dbReference type="EMBL" id="OGC15009.1"/>
    </source>
</evidence>
<proteinExistence type="predicted"/>
<dbReference type="Pfam" id="PF08843">
    <property type="entry name" value="AbiEii"/>
    <property type="match status" value="1"/>
</dbReference>
<dbReference type="InterPro" id="IPR014942">
    <property type="entry name" value="AbiEii"/>
</dbReference>
<reference evidence="1 2" key="1">
    <citation type="journal article" date="2016" name="Nat. Commun.">
        <title>Thousands of microbial genomes shed light on interconnected biogeochemical processes in an aquifer system.</title>
        <authorList>
            <person name="Anantharaman K."/>
            <person name="Brown C.T."/>
            <person name="Hug L.A."/>
            <person name="Sharon I."/>
            <person name="Castelle C.J."/>
            <person name="Probst A.J."/>
            <person name="Thomas B.C."/>
            <person name="Singh A."/>
            <person name="Wilkins M.J."/>
            <person name="Karaoz U."/>
            <person name="Brodie E.L."/>
            <person name="Williams K.H."/>
            <person name="Hubbard S.S."/>
            <person name="Banfield J.F."/>
        </authorList>
    </citation>
    <scope>NUCLEOTIDE SEQUENCE [LARGE SCALE GENOMIC DNA]</scope>
</reference>
<dbReference type="Proteomes" id="UP000177905">
    <property type="component" value="Unassembled WGS sequence"/>
</dbReference>
<comment type="caution">
    <text evidence="1">The sequence shown here is derived from an EMBL/GenBank/DDBJ whole genome shotgun (WGS) entry which is preliminary data.</text>
</comment>
<evidence type="ECO:0008006" key="3">
    <source>
        <dbReference type="Google" id="ProtNLM"/>
    </source>
</evidence>
<organism evidence="1 2">
    <name type="scientific">candidate division WOR-1 bacterium RIFOXYB2_FULL_36_35</name>
    <dbReference type="NCBI Taxonomy" id="1802578"/>
    <lineage>
        <taxon>Bacteria</taxon>
        <taxon>Bacillati</taxon>
        <taxon>Saganbacteria</taxon>
    </lineage>
</organism>
<dbReference type="Gene3D" id="3.10.450.620">
    <property type="entry name" value="JHP933, nucleotidyltransferase-like core domain"/>
    <property type="match status" value="1"/>
</dbReference>
<gene>
    <name evidence="1" type="ORF">A2290_01640</name>
</gene>
<name>A0A1F4S3N0_UNCSA</name>
<protein>
    <recommendedName>
        <fullName evidence="3">Nucleotidyl transferase AbiEii/AbiGii toxin family protein</fullName>
    </recommendedName>
</protein>
<accession>A0A1F4S3N0</accession>
<sequence>MLNLNQIEKYFEKKITRLNSKGIVVEYLQYEILDSLFKQKGSEYLSFIGGTAIRIIYDSQRFSEDLDFDNFGLTYNKFKEIMVKVLTELELKGFSVEKRFLSKNRNYHCYIKFKDILQGFGIAKDKKEKIFLSIDVEKKEKIVNPKLTTINKFGVYRKILVNPPDVLLAQKLLAVFFRKREKGRDFYDVSFLSAKTRPNYPYIEGVTGLKKDEFIGRMKEKCSKLDFKYLANDVEPFLFDAEQKERVLGFDEEINTILL</sequence>
<dbReference type="EMBL" id="MEUA01000027">
    <property type="protein sequence ID" value="OGC15009.1"/>
    <property type="molecule type" value="Genomic_DNA"/>
</dbReference>
<evidence type="ECO:0000313" key="2">
    <source>
        <dbReference type="Proteomes" id="UP000177905"/>
    </source>
</evidence>
<dbReference type="AlphaFoldDB" id="A0A1F4S3N0"/>